<dbReference type="EMBL" id="VJMJ01000002">
    <property type="protein sequence ID" value="KAF0745234.1"/>
    <property type="molecule type" value="Genomic_DNA"/>
</dbReference>
<dbReference type="GO" id="GO:0008237">
    <property type="term" value="F:metallopeptidase activity"/>
    <property type="evidence" value="ECO:0007669"/>
    <property type="project" value="InterPro"/>
</dbReference>
<feature type="compositionally biased region" description="Basic and acidic residues" evidence="1">
    <location>
        <begin position="244"/>
        <end position="265"/>
    </location>
</feature>
<feature type="compositionally biased region" description="Basic and acidic residues" evidence="1">
    <location>
        <begin position="575"/>
        <end position="593"/>
    </location>
</feature>
<organism evidence="4 5">
    <name type="scientific">Aphanomyces euteiches</name>
    <dbReference type="NCBI Taxonomy" id="100861"/>
    <lineage>
        <taxon>Eukaryota</taxon>
        <taxon>Sar</taxon>
        <taxon>Stramenopiles</taxon>
        <taxon>Oomycota</taxon>
        <taxon>Saprolegniomycetes</taxon>
        <taxon>Saprolegniales</taxon>
        <taxon>Verrucalvaceae</taxon>
        <taxon>Aphanomyces</taxon>
    </lineage>
</organism>
<dbReference type="InterPro" id="IPR000313">
    <property type="entry name" value="PWWP_dom"/>
</dbReference>
<dbReference type="Gene3D" id="3.40.140.10">
    <property type="entry name" value="Cytidine Deaminase, domain 2"/>
    <property type="match status" value="1"/>
</dbReference>
<feature type="region of interest" description="Disordered" evidence="1">
    <location>
        <begin position="975"/>
        <end position="1013"/>
    </location>
</feature>
<protein>
    <recommendedName>
        <fullName evidence="6">MPN domain-containing protein</fullName>
    </recommendedName>
</protein>
<proteinExistence type="predicted"/>
<evidence type="ECO:0008006" key="6">
    <source>
        <dbReference type="Google" id="ProtNLM"/>
    </source>
</evidence>
<feature type="compositionally biased region" description="Basic and acidic residues" evidence="1">
    <location>
        <begin position="203"/>
        <end position="213"/>
    </location>
</feature>
<dbReference type="Pfam" id="PF01398">
    <property type="entry name" value="JAB"/>
    <property type="match status" value="1"/>
</dbReference>
<feature type="compositionally biased region" description="Basic residues" evidence="1">
    <location>
        <begin position="302"/>
        <end position="311"/>
    </location>
</feature>
<feature type="compositionally biased region" description="Basic and acidic residues" evidence="1">
    <location>
        <begin position="319"/>
        <end position="334"/>
    </location>
</feature>
<dbReference type="PANTHER" id="PTHR10410">
    <property type="entry name" value="EUKARYOTIC TRANSLATION INITIATION FACTOR 3 -RELATED"/>
    <property type="match status" value="1"/>
</dbReference>
<feature type="compositionally biased region" description="Polar residues" evidence="1">
    <location>
        <begin position="518"/>
        <end position="529"/>
    </location>
</feature>
<feature type="compositionally biased region" description="Basic and acidic residues" evidence="1">
    <location>
        <begin position="981"/>
        <end position="994"/>
    </location>
</feature>
<evidence type="ECO:0000259" key="3">
    <source>
        <dbReference type="PROSITE" id="PS50812"/>
    </source>
</evidence>
<name>A0A6G0XXA3_9STRA</name>
<evidence type="ECO:0000256" key="1">
    <source>
        <dbReference type="SAM" id="MobiDB-lite"/>
    </source>
</evidence>
<dbReference type="PROSITE" id="PS50812">
    <property type="entry name" value="PWWP"/>
    <property type="match status" value="1"/>
</dbReference>
<dbReference type="AlphaFoldDB" id="A0A6G0XXA3"/>
<evidence type="ECO:0000313" key="5">
    <source>
        <dbReference type="Proteomes" id="UP000481153"/>
    </source>
</evidence>
<feature type="compositionally biased region" description="Basic and acidic residues" evidence="1">
    <location>
        <begin position="546"/>
        <end position="563"/>
    </location>
</feature>
<comment type="caution">
    <text evidence="4">The sequence shown here is derived from an EMBL/GenBank/DDBJ whole genome shotgun (WGS) entry which is preliminary data.</text>
</comment>
<feature type="compositionally biased region" description="Basic and acidic residues" evidence="1">
    <location>
        <begin position="498"/>
        <end position="510"/>
    </location>
</feature>
<feature type="compositionally biased region" description="Basic and acidic residues" evidence="1">
    <location>
        <begin position="466"/>
        <end position="477"/>
    </location>
</feature>
<feature type="compositionally biased region" description="Polar residues" evidence="1">
    <location>
        <begin position="214"/>
        <end position="223"/>
    </location>
</feature>
<feature type="region of interest" description="Disordered" evidence="1">
    <location>
        <begin position="452"/>
        <end position="666"/>
    </location>
</feature>
<feature type="domain" description="PWWP" evidence="3">
    <location>
        <begin position="20"/>
        <end position="87"/>
    </location>
</feature>
<feature type="region of interest" description="Disordered" evidence="1">
    <location>
        <begin position="405"/>
        <end position="424"/>
    </location>
</feature>
<accession>A0A6G0XXA3</accession>
<dbReference type="InterPro" id="IPR050242">
    <property type="entry name" value="JAMM_MPN+_peptidase_M67A"/>
</dbReference>
<evidence type="ECO:0000259" key="2">
    <source>
        <dbReference type="PROSITE" id="PS50249"/>
    </source>
</evidence>
<dbReference type="SMART" id="SM00293">
    <property type="entry name" value="PWWP"/>
    <property type="match status" value="1"/>
</dbReference>
<feature type="compositionally biased region" description="Basic and acidic residues" evidence="1">
    <location>
        <begin position="290"/>
        <end position="301"/>
    </location>
</feature>
<gene>
    <name evidence="4" type="ORF">Ae201684_000266</name>
</gene>
<sequence length="1234" mass="140312">MSERDAIAPVLPRAEEVFQEGDLVWAKMAGFPFWPAVVFYSPGTLYTHGFAIPNIVDYDIDNPIVFFLDSFQYAKVARSNIKSYLSIDPNAAMKGVKNKKASFKKSMELAISRAEECLYQKAELGWSMKEYRSIVKKKADDDNTSEIESEIEVAAPTEEDEVVVTSDSEDEYEASKPKSSRQRSKPKPVVSIDESPKRSRVRKQPEVVKEEPKPQSTRSTRSKIASPEKDDSQTTRQSTRQSSRHVELMAPVKKDVEPAVPKSEDIPDEDELIPKTLASTPSLSALTDADIQRLEKILNKEKAKRAGKSNKHNQLGEQAKSEPRDSKQREEKKGATKTIQPSVSKIDLETWNGMNTEARSKYMATKSEEERQAIEEHLRKTRLALKKQTDAEIIRESLNEREEALRRKNRKVDKTHKDLPDDMDFDTWVSVSSEQVKQRRSLTYYKAALKTPLEEPSSEAWSNMTAEHRAKFRDHQQAIKSANVPQAGKRKISSQARRSNDSKLSSKRDLDFDEWNELKQNGLPTTSRQVKTKAHRSGDGIKPSHGIHESSTSHDRPEKRVKTSESSSSKKYRPIKREEPNQSVKHEKDDFKIPRMKKPRQSPDEFPTTESVKRLGTTNASKSASVEVLDLSTPRSSVQESAVTKAEPVKKRARPPKPTESDDDIEVWKPSQEVRQQKKLPGLSKFVGPILQSPLSVIWQGESKSHRCQTQFVWDNSVFKDSRTTSDVVAILEPLESDQPTRGKRIVRSVQHSQIRQNLMMGNLDPHTMVECVQYSKDGKSQAESKTPVQPYEVRVHPDAVFVCDLHSHLAVCEIIGFLGGRYDEKLNTMFIHAAFPCRSLMIDGDDGSTDVEMDPESEIELRELIRKSNLDVVGWYHSHPSFAPDPSVRDIENQSNYQQLFQRDTAQETSREPFVGLIVGTYDPKRTVPPGLFRFFHVRGEKSGTGQRGPLVYLPYELNVTTRQFINKSSVNIESTASHGESHPQAKSLKAENSKSQPEVIEVESTPPPTQNVEVDVAHPLSNLIEAEVKVILGDLVNAVSNGGVYKTVENVQNTTNGMNAVYSVPPSSAKDEQVWTEAEHCAFQKEFLLRKRPEEMIIPTKSQEAIREYYDYYINGTERDGEHKGSVRSFRPFVITIKVEPQEHAVDPIRQRLRTKYGPGVLDCVEQVLHLIDYYRTFDRRIKLNDLWYKKLTKLDKIRLSLLEYVKDIDVADELQQAFVEDIVQYLDLSWS</sequence>
<dbReference type="CDD" id="cd05162">
    <property type="entry name" value="PWWP"/>
    <property type="match status" value="1"/>
</dbReference>
<dbReference type="InterPro" id="IPR000555">
    <property type="entry name" value="JAMM/MPN+_dom"/>
</dbReference>
<dbReference type="SUPFAM" id="SSF102712">
    <property type="entry name" value="JAB1/MPN domain"/>
    <property type="match status" value="1"/>
</dbReference>
<keyword evidence="5" id="KW-1185">Reference proteome</keyword>
<reference evidence="4 5" key="1">
    <citation type="submission" date="2019-07" db="EMBL/GenBank/DDBJ databases">
        <title>Genomics analysis of Aphanomyces spp. identifies a new class of oomycete effector associated with host adaptation.</title>
        <authorList>
            <person name="Gaulin E."/>
        </authorList>
    </citation>
    <scope>NUCLEOTIDE SEQUENCE [LARGE SCALE GENOMIC DNA]</scope>
    <source>
        <strain evidence="4 5">ATCC 201684</strain>
    </source>
</reference>
<evidence type="ECO:0000313" key="4">
    <source>
        <dbReference type="EMBL" id="KAF0745234.1"/>
    </source>
</evidence>
<dbReference type="SUPFAM" id="SSF63748">
    <property type="entry name" value="Tudor/PWWP/MBT"/>
    <property type="match status" value="1"/>
</dbReference>
<dbReference type="InterPro" id="IPR037518">
    <property type="entry name" value="MPN"/>
</dbReference>
<feature type="region of interest" description="Disordered" evidence="1">
    <location>
        <begin position="137"/>
        <end position="369"/>
    </location>
</feature>
<dbReference type="Proteomes" id="UP000481153">
    <property type="component" value="Unassembled WGS sequence"/>
</dbReference>
<dbReference type="Gene3D" id="2.30.30.140">
    <property type="match status" value="1"/>
</dbReference>
<feature type="compositionally biased region" description="Acidic residues" evidence="1">
    <location>
        <begin position="142"/>
        <end position="172"/>
    </location>
</feature>
<dbReference type="Pfam" id="PF00855">
    <property type="entry name" value="PWWP"/>
    <property type="match status" value="1"/>
</dbReference>
<dbReference type="PROSITE" id="PS50249">
    <property type="entry name" value="MPN"/>
    <property type="match status" value="1"/>
</dbReference>
<feature type="domain" description="MPN" evidence="2">
    <location>
        <begin position="794"/>
        <end position="934"/>
    </location>
</feature>
<feature type="compositionally biased region" description="Polar residues" evidence="1">
    <location>
        <begin position="633"/>
        <end position="642"/>
    </location>
</feature>
<dbReference type="VEuPathDB" id="FungiDB:AeMF1_019648"/>